<evidence type="ECO:0000313" key="2">
    <source>
        <dbReference type="EMBL" id="GGK02830.1"/>
    </source>
</evidence>
<evidence type="ECO:0000313" key="3">
    <source>
        <dbReference type="Proteomes" id="UP000660265"/>
    </source>
</evidence>
<keyword evidence="3" id="KW-1185">Reference proteome</keyword>
<reference evidence="3" key="1">
    <citation type="journal article" date="2019" name="Int. J. Syst. Evol. Microbiol.">
        <title>The Global Catalogue of Microorganisms (GCM) 10K type strain sequencing project: providing services to taxonomists for standard genome sequencing and annotation.</title>
        <authorList>
            <consortium name="The Broad Institute Genomics Platform"/>
            <consortium name="The Broad Institute Genome Sequencing Center for Infectious Disease"/>
            <person name="Wu L."/>
            <person name="Ma J."/>
        </authorList>
    </citation>
    <scope>NUCLEOTIDE SEQUENCE [LARGE SCALE GENOMIC DNA]</scope>
    <source>
        <strain evidence="3">CGMCC 4.7275</strain>
    </source>
</reference>
<dbReference type="EMBL" id="BMMV01000011">
    <property type="protein sequence ID" value="GGK02830.1"/>
    <property type="molecule type" value="Genomic_DNA"/>
</dbReference>
<evidence type="ECO:0000256" key="1">
    <source>
        <dbReference type="SAM" id="MobiDB-lite"/>
    </source>
</evidence>
<name>A0ABQ2E9U5_9ACTN</name>
<feature type="compositionally biased region" description="Basic and acidic residues" evidence="1">
    <location>
        <begin position="56"/>
        <end position="80"/>
    </location>
</feature>
<protein>
    <submittedName>
        <fullName evidence="2">Uncharacterized protein</fullName>
    </submittedName>
</protein>
<comment type="caution">
    <text evidence="2">The sequence shown here is derived from an EMBL/GenBank/DDBJ whole genome shotgun (WGS) entry which is preliminary data.</text>
</comment>
<dbReference type="Proteomes" id="UP000660265">
    <property type="component" value="Unassembled WGS sequence"/>
</dbReference>
<accession>A0ABQ2E9U5</accession>
<gene>
    <name evidence="2" type="ORF">GCM10011583_38110</name>
</gene>
<sequence>MPFPEVAPVPPVACAGAASTTGAATRAAAAASAAERRAGMRKTLLFKMVEPPQRFDVADRPARGHMGGGDRDTGILTHRE</sequence>
<feature type="region of interest" description="Disordered" evidence="1">
    <location>
        <begin position="55"/>
        <end position="80"/>
    </location>
</feature>
<proteinExistence type="predicted"/>
<organism evidence="2 3">
    <name type="scientific">Streptomyces camponoticapitis</name>
    <dbReference type="NCBI Taxonomy" id="1616125"/>
    <lineage>
        <taxon>Bacteria</taxon>
        <taxon>Bacillati</taxon>
        <taxon>Actinomycetota</taxon>
        <taxon>Actinomycetes</taxon>
        <taxon>Kitasatosporales</taxon>
        <taxon>Streptomycetaceae</taxon>
        <taxon>Streptomyces</taxon>
    </lineage>
</organism>